<keyword evidence="4" id="KW-1185">Reference proteome</keyword>
<dbReference type="AlphaFoldDB" id="A0A822XLR2"/>
<keyword evidence="1" id="KW-0812">Transmembrane</keyword>
<accession>A0A822XLR2</accession>
<keyword evidence="1" id="KW-1133">Transmembrane helix</keyword>
<sequence length="44" mass="5154">MLCTADIYFVFVVLFAFVYRASINHKSGLHREVVNFSDLELLFQ</sequence>
<organism evidence="2 4">
    <name type="scientific">Nelumbo nucifera</name>
    <name type="common">Sacred lotus</name>
    <dbReference type="NCBI Taxonomy" id="4432"/>
    <lineage>
        <taxon>Eukaryota</taxon>
        <taxon>Viridiplantae</taxon>
        <taxon>Streptophyta</taxon>
        <taxon>Embryophyta</taxon>
        <taxon>Tracheophyta</taxon>
        <taxon>Spermatophyta</taxon>
        <taxon>Magnoliopsida</taxon>
        <taxon>Proteales</taxon>
        <taxon>Nelumbonaceae</taxon>
        <taxon>Nelumbo</taxon>
    </lineage>
</organism>
<evidence type="ECO:0000256" key="1">
    <source>
        <dbReference type="SAM" id="Phobius"/>
    </source>
</evidence>
<feature type="transmembrane region" description="Helical" evidence="1">
    <location>
        <begin position="6"/>
        <end position="23"/>
    </location>
</feature>
<dbReference type="EMBL" id="DUZY01000001">
    <property type="protein sequence ID" value="DAD20131.1"/>
    <property type="molecule type" value="Genomic_DNA"/>
</dbReference>
<keyword evidence="1" id="KW-0472">Membrane</keyword>
<comment type="caution">
    <text evidence="2">The sequence shown here is derived from an EMBL/GenBank/DDBJ whole genome shotgun (WGS) entry which is preliminary data.</text>
</comment>
<evidence type="ECO:0000313" key="4">
    <source>
        <dbReference type="Proteomes" id="UP000607653"/>
    </source>
</evidence>
<protein>
    <submittedName>
        <fullName evidence="2">Uncharacterized protein</fullName>
    </submittedName>
</protein>
<gene>
    <name evidence="3" type="ORF">HUJ06_003117</name>
    <name evidence="2" type="ORF">HUJ06_021594</name>
</gene>
<name>A0A822XLR2_NELNU</name>
<evidence type="ECO:0000313" key="3">
    <source>
        <dbReference type="EMBL" id="DAD44887.1"/>
    </source>
</evidence>
<dbReference type="Proteomes" id="UP000607653">
    <property type="component" value="Unassembled WGS sequence"/>
</dbReference>
<dbReference type="EMBL" id="DUZY01000007">
    <property type="protein sequence ID" value="DAD44887.1"/>
    <property type="molecule type" value="Genomic_DNA"/>
</dbReference>
<evidence type="ECO:0000313" key="2">
    <source>
        <dbReference type="EMBL" id="DAD20131.1"/>
    </source>
</evidence>
<reference evidence="2 4" key="1">
    <citation type="journal article" date="2020" name="Mol. Biol. Evol.">
        <title>Distinct Expression and Methylation Patterns for Genes with Different Fates following a Single Whole-Genome Duplication in Flowering Plants.</title>
        <authorList>
            <person name="Shi T."/>
            <person name="Rahmani R.S."/>
            <person name="Gugger P.F."/>
            <person name="Wang M."/>
            <person name="Li H."/>
            <person name="Zhang Y."/>
            <person name="Li Z."/>
            <person name="Wang Q."/>
            <person name="Van de Peer Y."/>
            <person name="Marchal K."/>
            <person name="Chen J."/>
        </authorList>
    </citation>
    <scope>NUCLEOTIDE SEQUENCE [LARGE SCALE GENOMIC DNA]</scope>
    <source>
        <tissue evidence="2">Leaf</tissue>
    </source>
</reference>
<proteinExistence type="predicted"/>